<dbReference type="PANTHER" id="PTHR22926:SF3">
    <property type="entry name" value="UNDECAPRENYL-PHOSPHATE ALPHA-N-ACETYLGLUCOSAMINYL 1-PHOSPHATE TRANSFERASE"/>
    <property type="match status" value="1"/>
</dbReference>
<evidence type="ECO:0000256" key="5">
    <source>
        <dbReference type="ARBA" id="ARBA00022989"/>
    </source>
</evidence>
<name>A0ABX1TAL0_9PROT</name>
<feature type="transmembrane region" description="Helical" evidence="7">
    <location>
        <begin position="345"/>
        <end position="365"/>
    </location>
</feature>
<reference evidence="8" key="1">
    <citation type="submission" date="2019-03" db="EMBL/GenBank/DDBJ databases">
        <title>Metabolic reconstructions from genomes of highly enriched 'Candidatus Accumulibacter' and 'Candidatus Competibacter' bioreactor populations.</title>
        <authorList>
            <person name="Annavajhala M.K."/>
            <person name="Welles L."/>
            <person name="Abbas B."/>
            <person name="Sorokin D."/>
            <person name="Park H."/>
            <person name="Van Loosdrecht M."/>
            <person name="Chandran K."/>
        </authorList>
    </citation>
    <scope>NUCLEOTIDE SEQUENCE</scope>
    <source>
        <strain evidence="8">SBR_L</strain>
    </source>
</reference>
<evidence type="ECO:0000313" key="8">
    <source>
        <dbReference type="EMBL" id="NMQ06699.1"/>
    </source>
</evidence>
<dbReference type="Proteomes" id="UP000886469">
    <property type="component" value="Unassembled WGS sequence"/>
</dbReference>
<evidence type="ECO:0000256" key="7">
    <source>
        <dbReference type="SAM" id="Phobius"/>
    </source>
</evidence>
<feature type="transmembrane region" description="Helical" evidence="7">
    <location>
        <begin position="318"/>
        <end position="339"/>
    </location>
</feature>
<dbReference type="PROSITE" id="PS01348">
    <property type="entry name" value="MRAY_2"/>
    <property type="match status" value="1"/>
</dbReference>
<dbReference type="EMBL" id="SPMX01000053">
    <property type="protein sequence ID" value="NMQ06699.1"/>
    <property type="molecule type" value="Genomic_DNA"/>
</dbReference>
<dbReference type="Pfam" id="PF00953">
    <property type="entry name" value="Glycos_transf_4"/>
    <property type="match status" value="1"/>
</dbReference>
<dbReference type="InterPro" id="IPR000715">
    <property type="entry name" value="Glycosyl_transferase_4"/>
</dbReference>
<keyword evidence="5 7" id="KW-1133">Transmembrane helix</keyword>
<dbReference type="GO" id="GO:0016740">
    <property type="term" value="F:transferase activity"/>
    <property type="evidence" value="ECO:0007669"/>
    <property type="project" value="UniProtKB-KW"/>
</dbReference>
<sequence length="532" mass="58181">MREWLVPPGLASCRNIVEVVMQLAFLFAVCLLISCVAIWLSAALASHLGIMDRPGGHKQHETSTPFVGGFGVIAVVISMPLLGKWFFVDFSILPLPGLLVGAVAIFLTGLADDIWCLGFKPRLLIQALVALSMVLIGGAELRTLGELFPGVHVELGWLSVPMAIFATIGLINALNMIDGIDGLSGSVSLVSLALAAMVAHGSGNNAHVFFIIALMGGVGGFLYYNLRYPGNRRARVFLGDNGSMLLGFLFAWLFIVQSQEAGRAAMTPVTALWLFALPLMDTVGVMLRRIWLGKSPFRPDRHHLHHLFVRAGYRVSDVVALAVAIQLVLGLIGIYGLLIGVPEYLMFWLFLGVFGAYFLGILRPWRMVPWLRRINGSLGLPSVQTRGIFIGYLRKERCREVLGVITEGLGNDYDYQVSVHQMGTSGGDECRVYCVVHIPAEGDDPLIGRIQRDALRIKRRLAKQQGVEVRLFLGRKVENDLRTSYSAMIGGGSRRAERRGVRSTLICSMERGQRMVHNEGAGFGLSLPPGYG</sequence>
<evidence type="ECO:0000313" key="9">
    <source>
        <dbReference type="Proteomes" id="UP000886469"/>
    </source>
</evidence>
<proteinExistence type="predicted"/>
<comment type="caution">
    <text evidence="8">The sequence shown here is derived from an EMBL/GenBank/DDBJ whole genome shotgun (WGS) entry which is preliminary data.</text>
</comment>
<gene>
    <name evidence="8" type="ORF">E4Q08_16340</name>
</gene>
<feature type="transmembrane region" description="Helical" evidence="7">
    <location>
        <begin position="206"/>
        <end position="224"/>
    </location>
</feature>
<feature type="transmembrane region" description="Helical" evidence="7">
    <location>
        <begin position="123"/>
        <end position="143"/>
    </location>
</feature>
<feature type="transmembrane region" description="Helical" evidence="7">
    <location>
        <begin position="155"/>
        <end position="175"/>
    </location>
</feature>
<evidence type="ECO:0000256" key="6">
    <source>
        <dbReference type="ARBA" id="ARBA00023136"/>
    </source>
</evidence>
<keyword evidence="4 7" id="KW-0812">Transmembrane</keyword>
<organism evidence="8 9">
    <name type="scientific">Candidatus Accumulibacter contiguus</name>
    <dbReference type="NCBI Taxonomy" id="2954381"/>
    <lineage>
        <taxon>Bacteria</taxon>
        <taxon>Pseudomonadati</taxon>
        <taxon>Pseudomonadota</taxon>
        <taxon>Betaproteobacteria</taxon>
        <taxon>Candidatus Accumulibacter</taxon>
    </lineage>
</organism>
<comment type="subcellular location">
    <subcellularLocation>
        <location evidence="1">Cell membrane</location>
        <topology evidence="1">Multi-pass membrane protein</topology>
    </subcellularLocation>
</comment>
<keyword evidence="9" id="KW-1185">Reference proteome</keyword>
<evidence type="ECO:0000256" key="1">
    <source>
        <dbReference type="ARBA" id="ARBA00004651"/>
    </source>
</evidence>
<feature type="transmembrane region" description="Helical" evidence="7">
    <location>
        <begin position="236"/>
        <end position="255"/>
    </location>
</feature>
<keyword evidence="6 7" id="KW-0472">Membrane</keyword>
<keyword evidence="2" id="KW-1003">Cell membrane</keyword>
<feature type="transmembrane region" description="Helical" evidence="7">
    <location>
        <begin position="93"/>
        <end position="111"/>
    </location>
</feature>
<dbReference type="InterPro" id="IPR018480">
    <property type="entry name" value="PNAcMuramoyl-5peptid_Trfase_CS"/>
</dbReference>
<feature type="transmembrane region" description="Helical" evidence="7">
    <location>
        <begin position="270"/>
        <end position="291"/>
    </location>
</feature>
<dbReference type="CDD" id="cd06853">
    <property type="entry name" value="GT_WecA_like"/>
    <property type="match status" value="1"/>
</dbReference>
<dbReference type="PROSITE" id="PS51257">
    <property type="entry name" value="PROKAR_LIPOPROTEIN"/>
    <property type="match status" value="1"/>
</dbReference>
<accession>A0ABX1TAL0</accession>
<keyword evidence="3 8" id="KW-0808">Transferase</keyword>
<dbReference type="PANTHER" id="PTHR22926">
    <property type="entry name" value="PHOSPHO-N-ACETYLMURAMOYL-PENTAPEPTIDE-TRANSFERASE"/>
    <property type="match status" value="1"/>
</dbReference>
<evidence type="ECO:0000256" key="4">
    <source>
        <dbReference type="ARBA" id="ARBA00022692"/>
    </source>
</evidence>
<protein>
    <submittedName>
        <fullName evidence="8">Undecaprenyl/decaprenyl-phosphate alpha-N-acetylglucosaminyl 1-phosphate transferase</fullName>
    </submittedName>
</protein>
<feature type="transmembrane region" description="Helical" evidence="7">
    <location>
        <begin position="66"/>
        <end position="87"/>
    </location>
</feature>
<feature type="transmembrane region" description="Helical" evidence="7">
    <location>
        <begin position="20"/>
        <end position="45"/>
    </location>
</feature>
<evidence type="ECO:0000256" key="3">
    <source>
        <dbReference type="ARBA" id="ARBA00022679"/>
    </source>
</evidence>
<evidence type="ECO:0000256" key="2">
    <source>
        <dbReference type="ARBA" id="ARBA00022475"/>
    </source>
</evidence>
<feature type="transmembrane region" description="Helical" evidence="7">
    <location>
        <begin position="182"/>
        <end position="200"/>
    </location>
</feature>